<evidence type="ECO:0000313" key="2">
    <source>
        <dbReference type="EMBL" id="MFC6034831.1"/>
    </source>
</evidence>
<accession>A0ABW1KS22</accession>
<feature type="signal peptide" evidence="1">
    <location>
        <begin position="1"/>
        <end position="20"/>
    </location>
</feature>
<dbReference type="InterPro" id="IPR036366">
    <property type="entry name" value="PGBDSf"/>
</dbReference>
<name>A0ABW1KS22_9PROT</name>
<protein>
    <submittedName>
        <fullName evidence="2">DUF1036 domain-containing protein</fullName>
    </submittedName>
</protein>
<comment type="caution">
    <text evidence="2">The sequence shown here is derived from an EMBL/GenBank/DDBJ whole genome shotgun (WGS) entry which is preliminary data.</text>
</comment>
<dbReference type="Pfam" id="PF06282">
    <property type="entry name" value="DUF1036"/>
    <property type="match status" value="2"/>
</dbReference>
<evidence type="ECO:0000313" key="3">
    <source>
        <dbReference type="Proteomes" id="UP001596116"/>
    </source>
</evidence>
<dbReference type="Proteomes" id="UP001596116">
    <property type="component" value="Unassembled WGS sequence"/>
</dbReference>
<organism evidence="2 3">
    <name type="scientific">Hyphococcus aureus</name>
    <dbReference type="NCBI Taxonomy" id="2666033"/>
    <lineage>
        <taxon>Bacteria</taxon>
        <taxon>Pseudomonadati</taxon>
        <taxon>Pseudomonadota</taxon>
        <taxon>Alphaproteobacteria</taxon>
        <taxon>Parvularculales</taxon>
        <taxon>Parvularculaceae</taxon>
        <taxon>Hyphococcus</taxon>
    </lineage>
</organism>
<evidence type="ECO:0000256" key="1">
    <source>
        <dbReference type="SAM" id="SignalP"/>
    </source>
</evidence>
<dbReference type="Gene3D" id="1.10.101.10">
    <property type="entry name" value="PGBD-like superfamily/PGBD"/>
    <property type="match status" value="1"/>
</dbReference>
<dbReference type="InterPro" id="IPR009380">
    <property type="entry name" value="DUF1036"/>
</dbReference>
<dbReference type="RefSeq" id="WP_379879831.1">
    <property type="nucleotide sequence ID" value="NZ_JBHPON010000001.1"/>
</dbReference>
<reference evidence="2 3" key="1">
    <citation type="submission" date="2024-09" db="EMBL/GenBank/DDBJ databases">
        <authorList>
            <person name="Zhang Z.-H."/>
        </authorList>
    </citation>
    <scope>NUCLEOTIDE SEQUENCE [LARGE SCALE GENOMIC DNA]</scope>
    <source>
        <strain evidence="2 3">HHTR114</strain>
    </source>
</reference>
<dbReference type="InterPro" id="IPR036365">
    <property type="entry name" value="PGBD-like_sf"/>
</dbReference>
<gene>
    <name evidence="2" type="ORF">ACFMB1_04700</name>
</gene>
<keyword evidence="1" id="KW-0732">Signal</keyword>
<proteinExistence type="predicted"/>
<sequence length="339" mass="37160">MRLILLSILLFALSAGGASAKYSFCNKSSYALSAAIGYVDGDRLATRGWWRLRPGQCKVVLTETAKPGRYFVYAEAIPGHKGPLRTWSGDTALCVENNGFFNLRNQDVCRDDPMRQRKFFNVEVTEAAGGAWQTDFTEASTYTVYSAEVAGVQRLLSDIGKNSGDIDGAMGRETQRALANYRKEKGLPDGYNIDDELIDALIEDANSSEAKLGLFYCNKTNNAVWSAVAESEGDEKYRSKGWWKIEPGDCAKIIKGALGKDHYYVYGLIEDPAGERAMTGGEKNFCTNLVMFNSANDLSCADQDLDEAAFRRVDIGGAESATFDFTPAMFATSQDDAAQ</sequence>
<feature type="chain" id="PRO_5047304406" evidence="1">
    <location>
        <begin position="21"/>
        <end position="339"/>
    </location>
</feature>
<keyword evidence="3" id="KW-1185">Reference proteome</keyword>
<dbReference type="SUPFAM" id="SSF47090">
    <property type="entry name" value="PGBD-like"/>
    <property type="match status" value="1"/>
</dbReference>
<dbReference type="EMBL" id="JBHPON010000001">
    <property type="protein sequence ID" value="MFC6034831.1"/>
    <property type="molecule type" value="Genomic_DNA"/>
</dbReference>